<keyword evidence="3" id="KW-1185">Reference proteome</keyword>
<gene>
    <name evidence="2" type="ORF">G210_4520</name>
</gene>
<evidence type="ECO:0000256" key="1">
    <source>
        <dbReference type="SAM" id="MobiDB-lite"/>
    </source>
</evidence>
<evidence type="ECO:0000313" key="2">
    <source>
        <dbReference type="EMBL" id="EMG50437.1"/>
    </source>
</evidence>
<evidence type="ECO:0000313" key="3">
    <source>
        <dbReference type="Proteomes" id="UP000011777"/>
    </source>
</evidence>
<name>M3HS89_CANMX</name>
<dbReference type="HOGENOM" id="CLU_2996350_0_0_1"/>
<dbReference type="Proteomes" id="UP000011777">
    <property type="component" value="Unassembled WGS sequence"/>
</dbReference>
<dbReference type="AlphaFoldDB" id="M3HS89"/>
<accession>M3HS89</accession>
<organism evidence="2 3">
    <name type="scientific">Candida maltosa (strain Xu316)</name>
    <name type="common">Yeast</name>
    <dbReference type="NCBI Taxonomy" id="1245528"/>
    <lineage>
        <taxon>Eukaryota</taxon>
        <taxon>Fungi</taxon>
        <taxon>Dikarya</taxon>
        <taxon>Ascomycota</taxon>
        <taxon>Saccharomycotina</taxon>
        <taxon>Pichiomycetes</taxon>
        <taxon>Debaryomycetaceae</taxon>
        <taxon>Candida/Lodderomyces clade</taxon>
        <taxon>Candida</taxon>
    </lineage>
</organism>
<feature type="compositionally biased region" description="Polar residues" evidence="1">
    <location>
        <begin position="46"/>
        <end position="57"/>
    </location>
</feature>
<reference evidence="2 3" key="1">
    <citation type="submission" date="2013-02" db="EMBL/GenBank/DDBJ databases">
        <title>Genome sequence of Candida maltosa Xu316, a potential industrial strain for xylitol and ethanol production.</title>
        <authorList>
            <person name="Yu J."/>
            <person name="Wang Q."/>
            <person name="Geng X."/>
            <person name="Bao W."/>
            <person name="He P."/>
            <person name="Cai J."/>
        </authorList>
    </citation>
    <scope>NUCLEOTIDE SEQUENCE [LARGE SCALE GENOMIC DNA]</scope>
    <source>
        <strain evidence="3">Xu316</strain>
    </source>
</reference>
<feature type="compositionally biased region" description="Polar residues" evidence="1">
    <location>
        <begin position="27"/>
        <end position="38"/>
    </location>
</feature>
<dbReference type="EMBL" id="AOGT01000273">
    <property type="protein sequence ID" value="EMG50437.1"/>
    <property type="molecule type" value="Genomic_DNA"/>
</dbReference>
<sequence>MSQPSRSNNPFRTGESSSRTSSNTSNGYGISSDYFSNPTFPPQISRAGSDSSVNYSA</sequence>
<feature type="region of interest" description="Disordered" evidence="1">
    <location>
        <begin position="1"/>
        <end position="57"/>
    </location>
</feature>
<feature type="compositionally biased region" description="Low complexity" evidence="1">
    <location>
        <begin position="16"/>
        <end position="26"/>
    </location>
</feature>
<proteinExistence type="predicted"/>
<comment type="caution">
    <text evidence="2">The sequence shown here is derived from an EMBL/GenBank/DDBJ whole genome shotgun (WGS) entry which is preliminary data.</text>
</comment>
<protein>
    <submittedName>
        <fullName evidence="2">Uncharacterized protein</fullName>
    </submittedName>
</protein>
<feature type="compositionally biased region" description="Polar residues" evidence="1">
    <location>
        <begin position="1"/>
        <end position="15"/>
    </location>
</feature>